<evidence type="ECO:0000313" key="2">
    <source>
        <dbReference type="EMBL" id="KAK1122705.1"/>
    </source>
</evidence>
<proteinExistence type="predicted"/>
<keyword evidence="3" id="KW-1185">Reference proteome</keyword>
<organism evidence="2 3">
    <name type="scientific">Melipona bicolor</name>
    <dbReference type="NCBI Taxonomy" id="60889"/>
    <lineage>
        <taxon>Eukaryota</taxon>
        <taxon>Metazoa</taxon>
        <taxon>Ecdysozoa</taxon>
        <taxon>Arthropoda</taxon>
        <taxon>Hexapoda</taxon>
        <taxon>Insecta</taxon>
        <taxon>Pterygota</taxon>
        <taxon>Neoptera</taxon>
        <taxon>Endopterygota</taxon>
        <taxon>Hymenoptera</taxon>
        <taxon>Apocrita</taxon>
        <taxon>Aculeata</taxon>
        <taxon>Apoidea</taxon>
        <taxon>Anthophila</taxon>
        <taxon>Apidae</taxon>
        <taxon>Melipona</taxon>
    </lineage>
</organism>
<protein>
    <submittedName>
        <fullName evidence="2">Uncharacterized protein</fullName>
    </submittedName>
</protein>
<dbReference type="Proteomes" id="UP001177670">
    <property type="component" value="Unassembled WGS sequence"/>
</dbReference>
<evidence type="ECO:0000256" key="1">
    <source>
        <dbReference type="SAM" id="MobiDB-lite"/>
    </source>
</evidence>
<sequence>MSAGEMASNFKQTANDSGRHREGKKKKRNDESSALHKNFCREEYYLHSIESQQATGVDFNIQLDECLGIRLRVERVWGIGIRQVLPETPRKLTPHYQQQMEQSTTHFSALPSNVFIHPGDAGSAARSSSGDDHRLQGWTFSAAGAFSVTATWRTVSRDASHAGKCHRAPVDRCPPR</sequence>
<gene>
    <name evidence="2" type="ORF">K0M31_009149</name>
</gene>
<comment type="caution">
    <text evidence="2">The sequence shown here is derived from an EMBL/GenBank/DDBJ whole genome shotgun (WGS) entry which is preliminary data.</text>
</comment>
<dbReference type="EMBL" id="JAHYIQ010000022">
    <property type="protein sequence ID" value="KAK1122705.1"/>
    <property type="molecule type" value="Genomic_DNA"/>
</dbReference>
<dbReference type="AlphaFoldDB" id="A0AA40FPP1"/>
<accession>A0AA40FPP1</accession>
<feature type="region of interest" description="Disordered" evidence="1">
    <location>
        <begin position="1"/>
        <end position="33"/>
    </location>
</feature>
<name>A0AA40FPP1_9HYME</name>
<evidence type="ECO:0000313" key="3">
    <source>
        <dbReference type="Proteomes" id="UP001177670"/>
    </source>
</evidence>
<reference evidence="2" key="1">
    <citation type="submission" date="2021-10" db="EMBL/GenBank/DDBJ databases">
        <title>Melipona bicolor Genome sequencing and assembly.</title>
        <authorList>
            <person name="Araujo N.S."/>
            <person name="Arias M.C."/>
        </authorList>
    </citation>
    <scope>NUCLEOTIDE SEQUENCE</scope>
    <source>
        <strain evidence="2">USP_2M_L1-L4_2017</strain>
        <tissue evidence="2">Whole body</tissue>
    </source>
</reference>